<keyword evidence="2" id="KW-0813">Transport</keyword>
<accession>A0ABD2PK99</accession>
<organism evidence="4 5">
    <name type="scientific">Cichlidogyrus casuarinus</name>
    <dbReference type="NCBI Taxonomy" id="1844966"/>
    <lineage>
        <taxon>Eukaryota</taxon>
        <taxon>Metazoa</taxon>
        <taxon>Spiralia</taxon>
        <taxon>Lophotrochozoa</taxon>
        <taxon>Platyhelminthes</taxon>
        <taxon>Monogenea</taxon>
        <taxon>Monopisthocotylea</taxon>
        <taxon>Dactylogyridea</taxon>
        <taxon>Ancyrocephalidae</taxon>
        <taxon>Cichlidogyrus</taxon>
    </lineage>
</organism>
<dbReference type="GO" id="GO:0015031">
    <property type="term" value="P:protein transport"/>
    <property type="evidence" value="ECO:0007669"/>
    <property type="project" value="UniProtKB-KW"/>
</dbReference>
<dbReference type="AlphaFoldDB" id="A0ABD2PK99"/>
<evidence type="ECO:0000256" key="1">
    <source>
        <dbReference type="ARBA" id="ARBA00010050"/>
    </source>
</evidence>
<name>A0ABD2PK99_9PLAT</name>
<sequence length="184" mass="20499">MSDPEAQALEYIKQAESKKSKGFFGGLLGGGSSGYEQTADLYQKAANCYKIAQKFDKAGQVFEKCAQVYANADVEHEAINCYQSAAVAYLNVSVEDAVRCYKKVLQMQIDRGRFVQAAKTHADLAELLENRNGDRNQIAEHYKEASKFYNQENQKSSAYKYETKYACALASSGNYSKAAEVFEK</sequence>
<dbReference type="Proteomes" id="UP001626550">
    <property type="component" value="Unassembled WGS sequence"/>
</dbReference>
<dbReference type="Pfam" id="PF14938">
    <property type="entry name" value="SNAP"/>
    <property type="match status" value="1"/>
</dbReference>
<evidence type="ECO:0000313" key="4">
    <source>
        <dbReference type="EMBL" id="KAL3307922.1"/>
    </source>
</evidence>
<dbReference type="PRINTS" id="PR00448">
    <property type="entry name" value="NSFATTACHMNT"/>
</dbReference>
<feature type="non-terminal residue" evidence="4">
    <location>
        <position position="184"/>
    </location>
</feature>
<evidence type="ECO:0000313" key="5">
    <source>
        <dbReference type="Proteomes" id="UP001626550"/>
    </source>
</evidence>
<dbReference type="Gene3D" id="1.25.40.10">
    <property type="entry name" value="Tetratricopeptide repeat domain"/>
    <property type="match status" value="1"/>
</dbReference>
<comment type="caution">
    <text evidence="4">The sequence shown here is derived from an EMBL/GenBank/DDBJ whole genome shotgun (WGS) entry which is preliminary data.</text>
</comment>
<dbReference type="EMBL" id="JBJKFK010006200">
    <property type="protein sequence ID" value="KAL3307922.1"/>
    <property type="molecule type" value="Genomic_DNA"/>
</dbReference>
<proteinExistence type="inferred from homology"/>
<keyword evidence="5" id="KW-1185">Reference proteome</keyword>
<keyword evidence="3" id="KW-0653">Protein transport</keyword>
<evidence type="ECO:0000256" key="2">
    <source>
        <dbReference type="ARBA" id="ARBA00022448"/>
    </source>
</evidence>
<dbReference type="PANTHER" id="PTHR13768:SF8">
    <property type="entry name" value="ALPHA-SOLUBLE NSF ATTACHMENT PROTEIN"/>
    <property type="match status" value="1"/>
</dbReference>
<dbReference type="InterPro" id="IPR011990">
    <property type="entry name" value="TPR-like_helical_dom_sf"/>
</dbReference>
<dbReference type="PANTHER" id="PTHR13768">
    <property type="entry name" value="SOLUBLE NSF ATTACHMENT PROTEIN SNAP"/>
    <property type="match status" value="1"/>
</dbReference>
<protein>
    <recommendedName>
        <fullName evidence="6">Alpha-soluble NSF attachment protein</fullName>
    </recommendedName>
</protein>
<reference evidence="4 5" key="1">
    <citation type="submission" date="2024-11" db="EMBL/GenBank/DDBJ databases">
        <title>Adaptive evolution of stress response genes in parasites aligns with host niche diversity.</title>
        <authorList>
            <person name="Hahn C."/>
            <person name="Resl P."/>
        </authorList>
    </citation>
    <scope>NUCLEOTIDE SEQUENCE [LARGE SCALE GENOMIC DNA]</scope>
    <source>
        <strain evidence="4">EGGRZ-B1_66</strain>
        <tissue evidence="4">Body</tissue>
    </source>
</reference>
<gene>
    <name evidence="4" type="ORF">Ciccas_013553</name>
</gene>
<dbReference type="SUPFAM" id="SSF48452">
    <property type="entry name" value="TPR-like"/>
    <property type="match status" value="1"/>
</dbReference>
<evidence type="ECO:0000256" key="3">
    <source>
        <dbReference type="ARBA" id="ARBA00022927"/>
    </source>
</evidence>
<comment type="similarity">
    <text evidence="1">Belongs to the SNAP family.</text>
</comment>
<dbReference type="InterPro" id="IPR000744">
    <property type="entry name" value="NSF_attach"/>
</dbReference>
<evidence type="ECO:0008006" key="6">
    <source>
        <dbReference type="Google" id="ProtNLM"/>
    </source>
</evidence>